<feature type="transmembrane region" description="Helical" evidence="12">
    <location>
        <begin position="96"/>
        <end position="113"/>
    </location>
</feature>
<evidence type="ECO:0000256" key="8">
    <source>
        <dbReference type="ARBA" id="ARBA00022692"/>
    </source>
</evidence>
<dbReference type="EMBL" id="MVHM01000016">
    <property type="protein sequence ID" value="ORA34040.1"/>
    <property type="molecule type" value="Genomic_DNA"/>
</dbReference>
<reference evidence="15 16" key="1">
    <citation type="submission" date="2016-12" db="EMBL/GenBank/DDBJ databases">
        <title>The new phylogeny of genus Mycobacterium.</title>
        <authorList>
            <person name="Tortoli E."/>
            <person name="Trovato A."/>
            <person name="Cirillo D.M."/>
        </authorList>
    </citation>
    <scope>NUCLEOTIDE SEQUENCE [LARGE SCALE GENOMIC DNA]</scope>
    <source>
        <strain evidence="15 16">DSM 44624</strain>
    </source>
</reference>
<dbReference type="PANTHER" id="PTHR31040">
    <property type="entry name" value="NURIM"/>
    <property type="match status" value="1"/>
</dbReference>
<evidence type="ECO:0000256" key="5">
    <source>
        <dbReference type="ARBA" id="ARBA00022603"/>
    </source>
</evidence>
<reference evidence="14 17" key="2">
    <citation type="journal article" date="2019" name="Emerg. Microbes Infect.">
        <title>Comprehensive subspecies identification of 175 nontuberculous mycobacteria species based on 7547 genomic profiles.</title>
        <authorList>
            <person name="Matsumoto Y."/>
            <person name="Kinjo T."/>
            <person name="Motooka D."/>
            <person name="Nabeya D."/>
            <person name="Jung N."/>
            <person name="Uechi K."/>
            <person name="Horii T."/>
            <person name="Iida T."/>
            <person name="Fujita J."/>
            <person name="Nakamura S."/>
        </authorList>
    </citation>
    <scope>NUCLEOTIDE SEQUENCE [LARGE SCALE GENOMIC DNA]</scope>
    <source>
        <strain evidence="14 17">JCM 12687</strain>
    </source>
</reference>
<comment type="subcellular location">
    <subcellularLocation>
        <location evidence="2">Membrane</location>
        <topology evidence="2">Multi-pass membrane protein</topology>
    </subcellularLocation>
</comment>
<evidence type="ECO:0000256" key="12">
    <source>
        <dbReference type="SAM" id="Phobius"/>
    </source>
</evidence>
<evidence type="ECO:0000256" key="3">
    <source>
        <dbReference type="ARBA" id="ARBA00010631"/>
    </source>
</evidence>
<evidence type="ECO:0000256" key="9">
    <source>
        <dbReference type="ARBA" id="ARBA00022989"/>
    </source>
</evidence>
<dbReference type="GO" id="GO:0008168">
    <property type="term" value="F:methyltransferase activity"/>
    <property type="evidence" value="ECO:0007669"/>
    <property type="project" value="UniProtKB-KW"/>
</dbReference>
<feature type="transmembrane region" description="Helical" evidence="12">
    <location>
        <begin position="12"/>
        <end position="35"/>
    </location>
</feature>
<dbReference type="PANTHER" id="PTHR31040:SF1">
    <property type="entry name" value="NURIM"/>
    <property type="match status" value="1"/>
</dbReference>
<dbReference type="RefSeq" id="WP_083133278.1">
    <property type="nucleotide sequence ID" value="NZ_AP022606.1"/>
</dbReference>
<dbReference type="Proteomes" id="UP000192441">
    <property type="component" value="Unassembled WGS sequence"/>
</dbReference>
<keyword evidence="17" id="KW-1185">Reference proteome</keyword>
<dbReference type="Gene3D" id="1.20.120.1630">
    <property type="match status" value="1"/>
</dbReference>
<comment type="similarity">
    <text evidence="3">Belongs to the nurim family.</text>
</comment>
<keyword evidence="10 12" id="KW-0472">Membrane</keyword>
<evidence type="ECO:0000256" key="7">
    <source>
        <dbReference type="ARBA" id="ARBA00022691"/>
    </source>
</evidence>
<dbReference type="InterPro" id="IPR009915">
    <property type="entry name" value="NnrU_dom"/>
</dbReference>
<evidence type="ECO:0000256" key="11">
    <source>
        <dbReference type="ARBA" id="ARBA00048134"/>
    </source>
</evidence>
<comment type="catalytic activity">
    <reaction evidence="11">
        <text>methanethiol + S-adenosyl-L-methionine = dimethyl sulfide + S-adenosyl-L-homocysteine + H(+)</text>
        <dbReference type="Rhea" id="RHEA:50428"/>
        <dbReference type="ChEBI" id="CHEBI:15378"/>
        <dbReference type="ChEBI" id="CHEBI:16007"/>
        <dbReference type="ChEBI" id="CHEBI:17437"/>
        <dbReference type="ChEBI" id="CHEBI:57856"/>
        <dbReference type="ChEBI" id="CHEBI:59789"/>
        <dbReference type="EC" id="2.1.1.334"/>
    </reaction>
</comment>
<dbReference type="OrthoDB" id="9789029at2"/>
<reference evidence="14" key="3">
    <citation type="submission" date="2020-02" db="EMBL/GenBank/DDBJ databases">
        <authorList>
            <person name="Matsumoto Y."/>
            <person name="Motooka D."/>
            <person name="Nakamura S."/>
        </authorList>
    </citation>
    <scope>NUCLEOTIDE SEQUENCE</scope>
    <source>
        <strain evidence="14">JCM 12687</strain>
    </source>
</reference>
<evidence type="ECO:0000313" key="17">
    <source>
        <dbReference type="Proteomes" id="UP000467379"/>
    </source>
</evidence>
<gene>
    <name evidence="15" type="ORF">BST20_20630</name>
    <name evidence="14" type="ORF">MBRA_35960</name>
</gene>
<dbReference type="EC" id="2.1.1.334" evidence="4"/>
<organism evidence="15 16">
    <name type="scientific">Mycobacterium branderi</name>
    <dbReference type="NCBI Taxonomy" id="43348"/>
    <lineage>
        <taxon>Bacteria</taxon>
        <taxon>Bacillati</taxon>
        <taxon>Actinomycetota</taxon>
        <taxon>Actinomycetes</taxon>
        <taxon>Mycobacteriales</taxon>
        <taxon>Mycobacteriaceae</taxon>
        <taxon>Mycobacterium</taxon>
    </lineage>
</organism>
<evidence type="ECO:0000313" key="15">
    <source>
        <dbReference type="EMBL" id="ORA34040.1"/>
    </source>
</evidence>
<dbReference type="InterPro" id="IPR054700">
    <property type="entry name" value="MddA"/>
</dbReference>
<sequence length="254" mass="28706">MTQPSTAPSKVNRLFAVGYGAVCYLAFVASFLYAIGFVGDLWVPRSIDHAVAAPIGEAIVVNVLLLGVFAAQHSVMARPAFKRWWTRVVPPPLERSTYVLLSSLALVLLYWQWRSMPTVVWDVRMPAARLVLWALFWLGWVTVFVSSFMISHLDLFGLRQVLAVWRGKPLSDITFRAPLLYRVVRHPLMVGFIVAFWAAPTMTAGHLLFAIATTAYILIAIQLEEHDLIAMLGSQYLDYRRRVPMLLPWPRPQG</sequence>
<dbReference type="GO" id="GO:0016020">
    <property type="term" value="C:membrane"/>
    <property type="evidence" value="ECO:0007669"/>
    <property type="project" value="UniProtKB-SubCell"/>
</dbReference>
<feature type="transmembrane region" description="Helical" evidence="12">
    <location>
        <begin position="133"/>
        <end position="158"/>
    </location>
</feature>
<dbReference type="GO" id="GO:0032259">
    <property type="term" value="P:methylation"/>
    <property type="evidence" value="ECO:0007669"/>
    <property type="project" value="UniProtKB-KW"/>
</dbReference>
<keyword evidence="5" id="KW-0489">Methyltransferase</keyword>
<protein>
    <recommendedName>
        <fullName evidence="4">methanethiol S-methyltransferase</fullName>
        <ecNumber evidence="4">2.1.1.334</ecNumber>
    </recommendedName>
</protein>
<keyword evidence="8 12" id="KW-0812">Transmembrane</keyword>
<evidence type="ECO:0000256" key="2">
    <source>
        <dbReference type="ARBA" id="ARBA00004141"/>
    </source>
</evidence>
<name>A0A7I7WA03_9MYCO</name>
<evidence type="ECO:0000313" key="16">
    <source>
        <dbReference type="Proteomes" id="UP000192441"/>
    </source>
</evidence>
<evidence type="ECO:0000256" key="1">
    <source>
        <dbReference type="ARBA" id="ARBA00002096"/>
    </source>
</evidence>
<dbReference type="Pfam" id="PF07298">
    <property type="entry name" value="NnrU"/>
    <property type="match status" value="1"/>
</dbReference>
<feature type="domain" description="NnrU" evidence="13">
    <location>
        <begin position="63"/>
        <end position="218"/>
    </location>
</feature>
<feature type="transmembrane region" description="Helical" evidence="12">
    <location>
        <begin position="55"/>
        <end position="75"/>
    </location>
</feature>
<evidence type="ECO:0000256" key="4">
    <source>
        <dbReference type="ARBA" id="ARBA00012149"/>
    </source>
</evidence>
<evidence type="ECO:0000313" key="14">
    <source>
        <dbReference type="EMBL" id="BBZ13401.1"/>
    </source>
</evidence>
<evidence type="ECO:0000256" key="6">
    <source>
        <dbReference type="ARBA" id="ARBA00022679"/>
    </source>
</evidence>
<evidence type="ECO:0000259" key="13">
    <source>
        <dbReference type="Pfam" id="PF07298"/>
    </source>
</evidence>
<dbReference type="Proteomes" id="UP000467379">
    <property type="component" value="Chromosome"/>
</dbReference>
<keyword evidence="6" id="KW-0808">Transferase</keyword>
<comment type="function">
    <text evidence="1">Catalyzes the methylation of methanethiol (MeSH) to yield dimethylsulphide (DMS).</text>
</comment>
<dbReference type="AlphaFoldDB" id="A0A7I7WA03"/>
<evidence type="ECO:0000256" key="10">
    <source>
        <dbReference type="ARBA" id="ARBA00023136"/>
    </source>
</evidence>
<dbReference type="NCBIfam" id="NF045656">
    <property type="entry name" value="MeththiolMtaseMddA"/>
    <property type="match status" value="1"/>
</dbReference>
<keyword evidence="9 12" id="KW-1133">Transmembrane helix</keyword>
<keyword evidence="7" id="KW-0949">S-adenosyl-L-methionine</keyword>
<proteinExistence type="inferred from homology"/>
<dbReference type="EMBL" id="AP022606">
    <property type="protein sequence ID" value="BBZ13401.1"/>
    <property type="molecule type" value="Genomic_DNA"/>
</dbReference>
<accession>A0A7I7WA03</accession>
<dbReference type="InterPro" id="IPR033580">
    <property type="entry name" value="Nurim-like"/>
</dbReference>